<dbReference type="SUPFAM" id="SSF49899">
    <property type="entry name" value="Concanavalin A-like lectins/glucanases"/>
    <property type="match status" value="1"/>
</dbReference>
<sequence>MVPTDDSRKDSFMSFDSVNFNLTLTYYANHDFIVSSQEELNSKSFAVEDAETIPSDQIQLIVLKSIRPSKSVATSVYTNEADFDDQVLQAQQLRAPQLALLPRLPQQVQQPLQIIVRSQRIYFGFYGDDTQSTQTVYANTWYHMAYICDYSTLTHYTTADVAVIITFGSSVSSSGACSSGIINSEKYRGSLDEFRLFSRERFWSDVCDLANP</sequence>
<comment type="caution">
    <text evidence="1">The sequence shown here is derived from an EMBL/GenBank/DDBJ whole genome shotgun (WGS) entry which is preliminary data.</text>
</comment>
<evidence type="ECO:0000313" key="1">
    <source>
        <dbReference type="EMBL" id="CAF2049512.1"/>
    </source>
</evidence>
<dbReference type="Proteomes" id="UP000663856">
    <property type="component" value="Unassembled WGS sequence"/>
</dbReference>
<gene>
    <name evidence="1" type="ORF">WKI299_LOCUS9888</name>
</gene>
<accession>A0A816PK90</accession>
<dbReference type="AlphaFoldDB" id="A0A816PK90"/>
<reference evidence="1" key="1">
    <citation type="submission" date="2021-02" db="EMBL/GenBank/DDBJ databases">
        <authorList>
            <person name="Nowell W R."/>
        </authorList>
    </citation>
    <scope>NUCLEOTIDE SEQUENCE</scope>
</reference>
<protein>
    <submittedName>
        <fullName evidence="1">Uncharacterized protein</fullName>
    </submittedName>
</protein>
<name>A0A816PK90_9BILA</name>
<dbReference type="EMBL" id="CAJNRF010003309">
    <property type="protein sequence ID" value="CAF2049512.1"/>
    <property type="molecule type" value="Genomic_DNA"/>
</dbReference>
<evidence type="ECO:0000313" key="2">
    <source>
        <dbReference type="Proteomes" id="UP000663856"/>
    </source>
</evidence>
<dbReference type="Gene3D" id="2.60.120.200">
    <property type="match status" value="1"/>
</dbReference>
<dbReference type="InterPro" id="IPR013320">
    <property type="entry name" value="ConA-like_dom_sf"/>
</dbReference>
<organism evidence="1 2">
    <name type="scientific">Rotaria magnacalcarata</name>
    <dbReference type="NCBI Taxonomy" id="392030"/>
    <lineage>
        <taxon>Eukaryota</taxon>
        <taxon>Metazoa</taxon>
        <taxon>Spiralia</taxon>
        <taxon>Gnathifera</taxon>
        <taxon>Rotifera</taxon>
        <taxon>Eurotatoria</taxon>
        <taxon>Bdelloidea</taxon>
        <taxon>Philodinida</taxon>
        <taxon>Philodinidae</taxon>
        <taxon>Rotaria</taxon>
    </lineage>
</organism>
<proteinExistence type="predicted"/>